<dbReference type="InterPro" id="IPR005782">
    <property type="entry name" value="P-type_ATPase_IIA"/>
</dbReference>
<keyword evidence="6" id="KW-0597">Phosphoprotein</keyword>
<dbReference type="SFLD" id="SFLDG00002">
    <property type="entry name" value="C1.7:_P-type_atpase_like"/>
    <property type="match status" value="1"/>
</dbReference>
<evidence type="ECO:0000256" key="13">
    <source>
        <dbReference type="ARBA" id="ARBA00022951"/>
    </source>
</evidence>
<evidence type="ECO:0000256" key="6">
    <source>
        <dbReference type="ARBA" id="ARBA00022553"/>
    </source>
</evidence>
<evidence type="ECO:0000256" key="12">
    <source>
        <dbReference type="ARBA" id="ARBA00022842"/>
    </source>
</evidence>
<dbReference type="FunFam" id="3.40.50.1000:FF:000005">
    <property type="entry name" value="Calcium-transporting ATPase 1"/>
    <property type="match status" value="1"/>
</dbReference>
<dbReference type="SFLD" id="SFLDS00003">
    <property type="entry name" value="Haloacid_Dehalogenase"/>
    <property type="match status" value="1"/>
</dbReference>
<name>A0A6F9D7W8_9ASCI</name>
<protein>
    <recommendedName>
        <fullName evidence="19">Calcium-transporting ATPase</fullName>
        <ecNumber evidence="19">7.2.2.10</ecNumber>
    </recommendedName>
</protein>
<feature type="domain" description="Cation-transporting P-type ATPase N-terminal" evidence="20">
    <location>
        <begin position="3"/>
        <end position="77"/>
    </location>
</feature>
<dbReference type="FunFam" id="2.70.150.10:FF:000160">
    <property type="entry name" value="Sarcoplasmic/endoplasmic reticulum calcium ATPase 1"/>
    <property type="match status" value="1"/>
</dbReference>
<keyword evidence="10 19" id="KW-0106">Calcium</keyword>
<dbReference type="EMBL" id="LR783173">
    <property type="protein sequence ID" value="CAB3224451.1"/>
    <property type="molecule type" value="mRNA"/>
</dbReference>
<keyword evidence="14" id="KW-1278">Translocase</keyword>
<evidence type="ECO:0000256" key="17">
    <source>
        <dbReference type="ARBA" id="ARBA00023136"/>
    </source>
</evidence>
<organism evidence="21">
    <name type="scientific">Phallusia mammillata</name>
    <dbReference type="NCBI Taxonomy" id="59560"/>
    <lineage>
        <taxon>Eukaryota</taxon>
        <taxon>Metazoa</taxon>
        <taxon>Chordata</taxon>
        <taxon>Tunicata</taxon>
        <taxon>Ascidiacea</taxon>
        <taxon>Phlebobranchia</taxon>
        <taxon>Ascidiidae</taxon>
        <taxon>Phallusia</taxon>
    </lineage>
</organism>
<comment type="catalytic activity">
    <reaction evidence="18">
        <text>Ca(2+)(in) + ATP + H2O = Ca(2+)(out) + ADP + phosphate + H(+)</text>
        <dbReference type="Rhea" id="RHEA:18105"/>
        <dbReference type="ChEBI" id="CHEBI:15377"/>
        <dbReference type="ChEBI" id="CHEBI:15378"/>
        <dbReference type="ChEBI" id="CHEBI:29108"/>
        <dbReference type="ChEBI" id="CHEBI:30616"/>
        <dbReference type="ChEBI" id="CHEBI:43474"/>
        <dbReference type="ChEBI" id="CHEBI:456216"/>
        <dbReference type="EC" id="7.2.2.10"/>
    </reaction>
    <physiologicalReaction direction="left-to-right" evidence="18">
        <dbReference type="Rhea" id="RHEA:18106"/>
    </physiologicalReaction>
</comment>
<dbReference type="Pfam" id="PF00689">
    <property type="entry name" value="Cation_ATPase_C"/>
    <property type="match status" value="1"/>
</dbReference>
<sequence>MEDAYAKTTGEVLKNFNVNQSQGLSDEQVKENLKKYGPNELPAEEGKSLWQMVVEQFEDLLVRILLLAAIISFVLALFEEGEETITAFVEPLVILLILIANSVIGIWQERNAESAIEALKEYEPEMGKVIRQGRSTVQRILAKNIVPGDIVEVSVGDKVPADIRLIAIHSTTLRVDQAILTGESVSVIKHTEAVPDPRAVNQDKKNLLFSGTNIASGKATGIVIGTGSNTEIGKIRDQMAETEAEKTPLQQKLDEFSEQLSKIISVICIAVWAINIGHFNDPVHGGSWIKGAIYYFKIAVALAVAAIPEGLPAVITTCLALGTSRMAKKNSIVRSLPSVETLGCTSVICSDKTGTLTTNQMSVCRMFVVDKVMADGAAFHEFKISGSTYEPKGDVTKDDKKIRCSDYDALTELSTICALCNDSSLDYNESKGIYEKVGEATETALTVLCEKMNVFNTDLSGLSKSARSHPCNSVIKSMMKKEFTLEFSRDRKSMSAFCRPTAPSAIGPKMFVKGAPEGVLDRCTYVRVGKQRVPMTPEIKAEIQSLVKEYGTGRDTLRCLALGTIDTPPSPSQMDLGDSTKFVEYETGITFVGIVGMLDPPRTEVLDAVHDCRDAGIRVIVITGDNKATAEAICRRIGVFGEDEDTTGLSYTGREFDHLNPDEQFKACLRARLFARVEPAHKSKIVEYLQANGDVTAMTGDGVNDAPALKKAEIGIAMGSGTAVAKSASDMVLVDDNFTSIVAAVEEGRAIYNNMKQFIRYLISSNIGEVVCIFLAAALGVPEALIPVQLLWVNLVTDGLPATALSFNPADLDIMKKHPRSTKDTLINGWLMFRYCVVGAYVGMATVASASWWFMYADNGPTMTWWQLTHYMSCSTTPDKFEGLSCDVFEDPHPMTMALSVLVTIEMLNALNSVSENQSLFRMPPWRNMWLIGAICLSMSLHFMILHVDPLPMVFQICPLNVNEWMMVLKISLPVILIDEGMKWISRNFIDAGDLGIQHEKKE</sequence>
<dbReference type="InterPro" id="IPR023299">
    <property type="entry name" value="ATPase_P-typ_cyto_dom_N"/>
</dbReference>
<dbReference type="PROSITE" id="PS00154">
    <property type="entry name" value="ATPASE_E1_E2"/>
    <property type="match status" value="1"/>
</dbReference>
<dbReference type="SUPFAM" id="SSF56784">
    <property type="entry name" value="HAD-like"/>
    <property type="match status" value="1"/>
</dbReference>
<dbReference type="NCBIfam" id="TIGR01116">
    <property type="entry name" value="ATPase-IIA1_Ca"/>
    <property type="match status" value="1"/>
</dbReference>
<dbReference type="Pfam" id="PF13246">
    <property type="entry name" value="Cation_ATPase"/>
    <property type="match status" value="1"/>
</dbReference>
<comment type="caution">
    <text evidence="19">Lacks conserved residue(s) required for the propagation of feature annotation.</text>
</comment>
<keyword evidence="16 19" id="KW-0406">Ion transport</keyword>
<feature type="transmembrane region" description="Helical" evidence="19">
    <location>
        <begin position="831"/>
        <end position="855"/>
    </location>
</feature>
<dbReference type="Gene3D" id="3.40.50.1000">
    <property type="entry name" value="HAD superfamily/HAD-like"/>
    <property type="match status" value="1"/>
</dbReference>
<dbReference type="NCBIfam" id="TIGR01494">
    <property type="entry name" value="ATPase_P-type"/>
    <property type="match status" value="2"/>
</dbReference>
<dbReference type="SUPFAM" id="SSF81660">
    <property type="entry name" value="Metal cation-transporting ATPase, ATP-binding domain N"/>
    <property type="match status" value="1"/>
</dbReference>
<comment type="function">
    <text evidence="19">Catalyzes the hydrolysis of ATP coupled with the transport of calcium.</text>
</comment>
<feature type="transmembrane region" description="Helical" evidence="19">
    <location>
        <begin position="60"/>
        <end position="78"/>
    </location>
</feature>
<dbReference type="InterPro" id="IPR044492">
    <property type="entry name" value="P_typ_ATPase_HD_dom"/>
</dbReference>
<dbReference type="SMART" id="SM00831">
    <property type="entry name" value="Cation_ATPase_N"/>
    <property type="match status" value="1"/>
</dbReference>
<dbReference type="PANTHER" id="PTHR42861">
    <property type="entry name" value="CALCIUM-TRANSPORTING ATPASE"/>
    <property type="match status" value="1"/>
</dbReference>
<evidence type="ECO:0000256" key="7">
    <source>
        <dbReference type="ARBA" id="ARBA00022568"/>
    </source>
</evidence>
<evidence type="ECO:0000256" key="8">
    <source>
        <dbReference type="ARBA" id="ARBA00022692"/>
    </source>
</evidence>
<gene>
    <name evidence="21" type="primary">Atp2a1</name>
</gene>
<evidence type="ECO:0000313" key="21">
    <source>
        <dbReference type="EMBL" id="CAB3224451.1"/>
    </source>
</evidence>
<dbReference type="InterPro" id="IPR059000">
    <property type="entry name" value="ATPase_P-type_domA"/>
</dbReference>
<dbReference type="Gene3D" id="2.70.150.10">
    <property type="entry name" value="Calcium-transporting ATPase, cytoplasmic transduction domain A"/>
    <property type="match status" value="1"/>
</dbReference>
<dbReference type="Pfam" id="PF00690">
    <property type="entry name" value="Cation_ATPase_N"/>
    <property type="match status" value="1"/>
</dbReference>
<dbReference type="Gene3D" id="3.40.1110.10">
    <property type="entry name" value="Calcium-transporting ATPase, cytoplasmic domain N"/>
    <property type="match status" value="1"/>
</dbReference>
<keyword evidence="11 19" id="KW-0067">ATP-binding</keyword>
<keyword evidence="15 19" id="KW-1133">Transmembrane helix</keyword>
<dbReference type="InterPro" id="IPR004014">
    <property type="entry name" value="ATPase_P-typ_cation-transptr_N"/>
</dbReference>
<dbReference type="GO" id="GO:0005524">
    <property type="term" value="F:ATP binding"/>
    <property type="evidence" value="ECO:0007669"/>
    <property type="project" value="UniProtKB-KW"/>
</dbReference>
<feature type="transmembrane region" description="Helical" evidence="19">
    <location>
        <begin position="292"/>
        <end position="321"/>
    </location>
</feature>
<dbReference type="InterPro" id="IPR023298">
    <property type="entry name" value="ATPase_P-typ_TM_dom_sf"/>
</dbReference>
<dbReference type="FunFam" id="3.40.1110.10:FF:000003">
    <property type="entry name" value="Calcium-transporting ATPase"/>
    <property type="match status" value="1"/>
</dbReference>
<evidence type="ECO:0000256" key="10">
    <source>
        <dbReference type="ARBA" id="ARBA00022837"/>
    </source>
</evidence>
<dbReference type="Pfam" id="PF08282">
    <property type="entry name" value="Hydrolase_3"/>
    <property type="match status" value="1"/>
</dbReference>
<dbReference type="SUPFAM" id="SSF81665">
    <property type="entry name" value="Calcium ATPase, transmembrane domain M"/>
    <property type="match status" value="1"/>
</dbReference>
<evidence type="ECO:0000256" key="18">
    <source>
        <dbReference type="ARBA" id="ARBA00047282"/>
    </source>
</evidence>
<dbReference type="CDD" id="cd02083">
    <property type="entry name" value="P-type_ATPase_SERCA"/>
    <property type="match status" value="1"/>
</dbReference>
<evidence type="ECO:0000256" key="14">
    <source>
        <dbReference type="ARBA" id="ARBA00022967"/>
    </source>
</evidence>
<dbReference type="InterPro" id="IPR008250">
    <property type="entry name" value="ATPase_P-typ_transduc_dom_A_sf"/>
</dbReference>
<dbReference type="GO" id="GO:0005388">
    <property type="term" value="F:P-type calcium transporter activity"/>
    <property type="evidence" value="ECO:0007669"/>
    <property type="project" value="UniProtKB-EC"/>
</dbReference>
<evidence type="ECO:0000259" key="20">
    <source>
        <dbReference type="SMART" id="SM00831"/>
    </source>
</evidence>
<feature type="transmembrane region" description="Helical" evidence="19">
    <location>
        <begin position="758"/>
        <end position="779"/>
    </location>
</feature>
<comment type="cofactor">
    <cofactor evidence="1">
        <name>Mg(2+)</name>
        <dbReference type="ChEBI" id="CHEBI:18420"/>
    </cofactor>
</comment>
<keyword evidence="17 19" id="KW-0472">Membrane</keyword>
<dbReference type="SUPFAM" id="SSF81653">
    <property type="entry name" value="Calcium ATPase, transduction domain A"/>
    <property type="match status" value="1"/>
</dbReference>
<feature type="transmembrane region" description="Helical" evidence="19">
    <location>
        <begin position="84"/>
        <end position="107"/>
    </location>
</feature>
<dbReference type="Gene3D" id="1.20.1110.10">
    <property type="entry name" value="Calcium-transporting ATPase, transmembrane domain"/>
    <property type="match status" value="1"/>
</dbReference>
<reference evidence="21" key="1">
    <citation type="submission" date="2020-04" db="EMBL/GenBank/DDBJ databases">
        <authorList>
            <person name="Neveu A P."/>
        </authorList>
    </citation>
    <scope>NUCLEOTIDE SEQUENCE</scope>
    <source>
        <tissue evidence="21">Whole embryo</tissue>
    </source>
</reference>
<dbReference type="SFLD" id="SFLDF00027">
    <property type="entry name" value="p-type_atpase"/>
    <property type="match status" value="1"/>
</dbReference>
<dbReference type="InterPro" id="IPR023214">
    <property type="entry name" value="HAD_sf"/>
</dbReference>
<dbReference type="InterPro" id="IPR001757">
    <property type="entry name" value="P_typ_ATPase"/>
</dbReference>
<dbReference type="InterPro" id="IPR036412">
    <property type="entry name" value="HAD-like_sf"/>
</dbReference>
<evidence type="ECO:0000256" key="19">
    <source>
        <dbReference type="RuleBase" id="RU361146"/>
    </source>
</evidence>
<evidence type="ECO:0000256" key="5">
    <source>
        <dbReference type="ARBA" id="ARBA00022448"/>
    </source>
</evidence>
<dbReference type="InterPro" id="IPR018303">
    <property type="entry name" value="ATPase_P-typ_P_site"/>
</dbReference>
<dbReference type="GO" id="GO:0033017">
    <property type="term" value="C:sarcoplasmic reticulum membrane"/>
    <property type="evidence" value="ECO:0007669"/>
    <property type="project" value="UniProtKB-SubCell"/>
</dbReference>
<dbReference type="InterPro" id="IPR006068">
    <property type="entry name" value="ATPase_P-typ_cation-transptr_C"/>
</dbReference>
<feature type="transmembrane region" description="Helical" evidence="19">
    <location>
        <begin position="260"/>
        <end position="280"/>
    </location>
</feature>
<comment type="similarity">
    <text evidence="4">Belongs to the cation transport ATPase (P-type) (TC 3.A.3) family. Type IIA subfamily.</text>
</comment>
<dbReference type="AlphaFoldDB" id="A0A6F9D7W8"/>
<proteinExistence type="evidence at transcript level"/>
<dbReference type="PRINTS" id="PR00119">
    <property type="entry name" value="CATATPASE"/>
</dbReference>
<feature type="transmembrane region" description="Helical" evidence="19">
    <location>
        <begin position="791"/>
        <end position="810"/>
    </location>
</feature>
<dbReference type="FunFam" id="1.20.1110.10:FF:000065">
    <property type="entry name" value="Sarcoplasmic/endoplasmic reticulum calcium ATPase 1"/>
    <property type="match status" value="3"/>
</dbReference>
<feature type="transmembrane region" description="Helical" evidence="19">
    <location>
        <begin position="926"/>
        <end position="948"/>
    </location>
</feature>
<dbReference type="EC" id="7.2.2.10" evidence="19"/>
<dbReference type="Pfam" id="PF00122">
    <property type="entry name" value="E1-E2_ATPase"/>
    <property type="match status" value="1"/>
</dbReference>
<evidence type="ECO:0000256" key="16">
    <source>
        <dbReference type="ARBA" id="ARBA00023065"/>
    </source>
</evidence>
<evidence type="ECO:0000256" key="1">
    <source>
        <dbReference type="ARBA" id="ARBA00001946"/>
    </source>
</evidence>
<evidence type="ECO:0000256" key="9">
    <source>
        <dbReference type="ARBA" id="ARBA00022741"/>
    </source>
</evidence>
<evidence type="ECO:0000256" key="3">
    <source>
        <dbReference type="ARBA" id="ARBA00004477"/>
    </source>
</evidence>
<keyword evidence="8 19" id="KW-0812">Transmembrane</keyword>
<evidence type="ECO:0000256" key="4">
    <source>
        <dbReference type="ARBA" id="ARBA00005675"/>
    </source>
</evidence>
<keyword evidence="9 19" id="KW-0547">Nucleotide-binding</keyword>
<evidence type="ECO:0000256" key="2">
    <source>
        <dbReference type="ARBA" id="ARBA00004326"/>
    </source>
</evidence>
<comment type="subcellular location">
    <subcellularLocation>
        <location evidence="3">Endoplasmic reticulum membrane</location>
        <topology evidence="3">Multi-pass membrane protein</topology>
    </subcellularLocation>
    <subcellularLocation>
        <location evidence="19">Membrane</location>
        <topology evidence="19">Multi-pass membrane protein</topology>
    </subcellularLocation>
    <subcellularLocation>
        <location evidence="2">Sarcoplasmic reticulum membrane</location>
        <topology evidence="2">Multi-pass membrane protein</topology>
    </subcellularLocation>
</comment>
<keyword evidence="12" id="KW-0460">Magnesium</keyword>
<evidence type="ECO:0000256" key="11">
    <source>
        <dbReference type="ARBA" id="ARBA00022840"/>
    </source>
</evidence>
<keyword evidence="5 19" id="KW-0813">Transport</keyword>
<accession>A0A6F9D7W8</accession>
<evidence type="ECO:0000256" key="15">
    <source>
        <dbReference type="ARBA" id="ARBA00022989"/>
    </source>
</evidence>
<keyword evidence="7 19" id="KW-0109">Calcium transport</keyword>
<dbReference type="GO" id="GO:0016887">
    <property type="term" value="F:ATP hydrolysis activity"/>
    <property type="evidence" value="ECO:0007669"/>
    <property type="project" value="InterPro"/>
</dbReference>
<keyword evidence="13" id="KW-0703">Sarcoplasmic reticulum</keyword>